<evidence type="ECO:0000313" key="1">
    <source>
        <dbReference type="EMBL" id="SVA32713.1"/>
    </source>
</evidence>
<sequence length="35" mass="4085">MDKFSRINVKVNGISYENKTINYSWVGEYLGMVLD</sequence>
<proteinExistence type="predicted"/>
<accession>A0A381V0G4</accession>
<dbReference type="AlphaFoldDB" id="A0A381V0G4"/>
<name>A0A381V0G4_9ZZZZ</name>
<dbReference type="EMBL" id="UINC01007330">
    <property type="protein sequence ID" value="SVA32713.1"/>
    <property type="molecule type" value="Genomic_DNA"/>
</dbReference>
<protein>
    <submittedName>
        <fullName evidence="1">Uncharacterized protein</fullName>
    </submittedName>
</protein>
<gene>
    <name evidence="1" type="ORF">METZ01_LOCUS85567</name>
</gene>
<organism evidence="1">
    <name type="scientific">marine metagenome</name>
    <dbReference type="NCBI Taxonomy" id="408172"/>
    <lineage>
        <taxon>unclassified sequences</taxon>
        <taxon>metagenomes</taxon>
        <taxon>ecological metagenomes</taxon>
    </lineage>
</organism>
<reference evidence="1" key="1">
    <citation type="submission" date="2018-05" db="EMBL/GenBank/DDBJ databases">
        <authorList>
            <person name="Lanie J.A."/>
            <person name="Ng W.-L."/>
            <person name="Kazmierczak K.M."/>
            <person name="Andrzejewski T.M."/>
            <person name="Davidsen T.M."/>
            <person name="Wayne K.J."/>
            <person name="Tettelin H."/>
            <person name="Glass J.I."/>
            <person name="Rusch D."/>
            <person name="Podicherti R."/>
            <person name="Tsui H.-C.T."/>
            <person name="Winkler M.E."/>
        </authorList>
    </citation>
    <scope>NUCLEOTIDE SEQUENCE</scope>
</reference>